<dbReference type="CDD" id="cd04184">
    <property type="entry name" value="GT2_RfbC_Mx_like"/>
    <property type="match status" value="1"/>
</dbReference>
<feature type="domain" description="Streptomycin biosynthesis protein StrF" evidence="3">
    <location>
        <begin position="321"/>
        <end position="528"/>
    </location>
</feature>
<dbReference type="CDD" id="cd04186">
    <property type="entry name" value="GT_2_like_c"/>
    <property type="match status" value="1"/>
</dbReference>
<dbReference type="InterPro" id="IPR029044">
    <property type="entry name" value="Nucleotide-diphossugar_trans"/>
</dbReference>
<dbReference type="RefSeq" id="WP_284099192.1">
    <property type="nucleotide sequence ID" value="NZ_JARRAF010000002.1"/>
</dbReference>
<dbReference type="InterPro" id="IPR059123">
    <property type="entry name" value="StrF_dom"/>
</dbReference>
<feature type="repeat" description="TPR" evidence="1">
    <location>
        <begin position="46"/>
        <end position="79"/>
    </location>
</feature>
<dbReference type="PROSITE" id="PS50005">
    <property type="entry name" value="TPR"/>
    <property type="match status" value="3"/>
</dbReference>
<keyword evidence="4" id="KW-0328">Glycosyltransferase</keyword>
<evidence type="ECO:0000259" key="3">
    <source>
        <dbReference type="Pfam" id="PF13712"/>
    </source>
</evidence>
<dbReference type="InterPro" id="IPR019734">
    <property type="entry name" value="TPR_rpt"/>
</dbReference>
<keyword evidence="4" id="KW-0808">Transferase</keyword>
<dbReference type="PANTHER" id="PTHR43685:SF2">
    <property type="entry name" value="GLYCOSYLTRANSFERASE 2-LIKE DOMAIN-CONTAINING PROTEIN"/>
    <property type="match status" value="1"/>
</dbReference>
<dbReference type="SMART" id="SM00028">
    <property type="entry name" value="TPR"/>
    <property type="match status" value="7"/>
</dbReference>
<dbReference type="InterPro" id="IPR001173">
    <property type="entry name" value="Glyco_trans_2-like"/>
</dbReference>
<evidence type="ECO:0000256" key="1">
    <source>
        <dbReference type="PROSITE-ProRule" id="PRU00339"/>
    </source>
</evidence>
<dbReference type="Pfam" id="PF13712">
    <property type="entry name" value="Glyco_tranf_2_5"/>
    <property type="match status" value="1"/>
</dbReference>
<accession>A0ABT7DUU6</accession>
<dbReference type="InterPro" id="IPR050834">
    <property type="entry name" value="Glycosyltransf_2"/>
</dbReference>
<dbReference type="Pfam" id="PF00535">
    <property type="entry name" value="Glycos_transf_2"/>
    <property type="match status" value="2"/>
</dbReference>
<evidence type="ECO:0000313" key="4">
    <source>
        <dbReference type="EMBL" id="MDK2122905.1"/>
    </source>
</evidence>
<dbReference type="Gene3D" id="1.25.40.10">
    <property type="entry name" value="Tetratricopeptide repeat domain"/>
    <property type="match status" value="3"/>
</dbReference>
<dbReference type="Proteomes" id="UP001172778">
    <property type="component" value="Unassembled WGS sequence"/>
</dbReference>
<feature type="repeat" description="TPR" evidence="1">
    <location>
        <begin position="80"/>
        <end position="113"/>
    </location>
</feature>
<dbReference type="PROSITE" id="PS50293">
    <property type="entry name" value="TPR_REGION"/>
    <property type="match status" value="1"/>
</dbReference>
<feature type="domain" description="Glycosyltransferase 2-like" evidence="2">
    <location>
        <begin position="864"/>
        <end position="989"/>
    </location>
</feature>
<dbReference type="PANTHER" id="PTHR43685">
    <property type="entry name" value="GLYCOSYLTRANSFERASE"/>
    <property type="match status" value="1"/>
</dbReference>
<organism evidence="4 5">
    <name type="scientific">Parachitinimonas caeni</name>
    <dbReference type="NCBI Taxonomy" id="3031301"/>
    <lineage>
        <taxon>Bacteria</taxon>
        <taxon>Pseudomonadati</taxon>
        <taxon>Pseudomonadota</taxon>
        <taxon>Betaproteobacteria</taxon>
        <taxon>Neisseriales</taxon>
        <taxon>Chitinibacteraceae</taxon>
        <taxon>Parachitinimonas</taxon>
    </lineage>
</organism>
<feature type="domain" description="Glycosyltransferase 2-like" evidence="2">
    <location>
        <begin position="604"/>
        <end position="751"/>
    </location>
</feature>
<dbReference type="SUPFAM" id="SSF53448">
    <property type="entry name" value="Nucleotide-diphospho-sugar transferases"/>
    <property type="match status" value="3"/>
</dbReference>
<dbReference type="EC" id="2.4.-.-" evidence="4"/>
<dbReference type="Pfam" id="PF13432">
    <property type="entry name" value="TPR_16"/>
    <property type="match status" value="3"/>
</dbReference>
<sequence length="1138" mass="126459">MTQNADQTTVSLQDAFRHALQQHQQGHLAEAETIYRQILAVAPNHADSLHLLGLIYHQVGKHRTAIELILRAIRQQPGAADYYCNLGEAHRMLGEYELAAESFLTAIDRNPQHAIAHNNLGTVLLALNRPDEAIAHYQHALQIKPGYLQALNNMASALQQKGQPADAIPYLQAVLANDASLSDSQANLALCLLDTGEQNAALDCARRARALDPEQALAYEIEAKALIRLGRASEALAALDTAPASLASRHNLMEARAEALAAQGELVAALDTLHAALRSQPGYLPLRQAIVGIAAQLSRQAAQAPEAALINWTGKAPSLSVVICSINPDRFAAVSAQYQQALAGFDHEIIGIHDARSLCEGYNRGFAQSRGELLIFSHDDVEIFDADFAPRLLRHLAQYDIIGVAGTSHLVGPAWAAAGFPHLHGTVVHKRPQDADYLVCVFGADSNPAENIEALDGFFIACRRSVFERVRFDEATFDGFHLYDVDFSFSAAQAGLRVAVANDLLMLHQSYGAYDEKWQHYADRFLAKWQSTLEPRWTIQAPIDCKLECRLPAPGPVRHFTTLARRYLATGYHQTSDQDYAIWLRQYGQLERCPQVPTSGPLISLLMPVYNPPEQWLRRALDSVLAQSYGHWQLCVADDASTASWVKPVLQEYASRDRRIEVVYRPENGHISAASNSALELVRGEWTVLFDHDDELAVDALAWLVTEISAHPDAQLVYSDEDKIDEDGQRKDAYFKPDWNYDLFLAQNLFSHMGCYRSELIRQVGGFREGYEGSQDYDLALRCIEQVPAHSIRHIPRVLYHWRILAQSMASGGDAKPYSYDAARRAIADHLARQSIAASVEPLPLAPSLQRVRYTLPDSPPLVSLIIPTRNQHALLRQCINSLARTRYPYFEVLIVDNGSDEAATRDYLDSLARRPNFRVLRDDRPFNFPALNNLAVAQARGEVLCLLNNDIEVINEDWLAEMVSQAMRPGIGAVGARLWFPDETLQHGGVLLVGGVAGHAHRKLPRGLPGYAGRAIVSQNYSAVTAACLVVRKALYQQVGGMDEALSVAFNDVDFCLKLQAAGYRNLWTPFAELYHHESASRGEETTPEKRARFASEVELMQQRWQHLLPHDPAYNPNLSFFREDFALAWPPRVAAG</sequence>
<feature type="repeat" description="TPR" evidence="1">
    <location>
        <begin position="114"/>
        <end position="147"/>
    </location>
</feature>
<evidence type="ECO:0000313" key="5">
    <source>
        <dbReference type="Proteomes" id="UP001172778"/>
    </source>
</evidence>
<reference evidence="4" key="1">
    <citation type="submission" date="2023-03" db="EMBL/GenBank/DDBJ databases">
        <title>Chitinimonas shenzhenensis gen. nov., sp. nov., a novel member of family Burkholderiaceae isolated from activated sludge collected in Shen Zhen, China.</title>
        <authorList>
            <person name="Wang X."/>
        </authorList>
    </citation>
    <scope>NUCLEOTIDE SEQUENCE</scope>
    <source>
        <strain evidence="4">DQS-5</strain>
    </source>
</reference>
<name>A0ABT7DUU6_9NEIS</name>
<dbReference type="Gene3D" id="3.90.550.10">
    <property type="entry name" value="Spore Coat Polysaccharide Biosynthesis Protein SpsA, Chain A"/>
    <property type="match status" value="3"/>
</dbReference>
<proteinExistence type="predicted"/>
<evidence type="ECO:0000259" key="2">
    <source>
        <dbReference type="Pfam" id="PF00535"/>
    </source>
</evidence>
<protein>
    <submittedName>
        <fullName evidence="4">Glycosyltransferase</fullName>
        <ecNumber evidence="4">2.4.-.-</ecNumber>
    </submittedName>
</protein>
<dbReference type="EMBL" id="JARRAF010000002">
    <property type="protein sequence ID" value="MDK2122905.1"/>
    <property type="molecule type" value="Genomic_DNA"/>
</dbReference>
<dbReference type="SUPFAM" id="SSF48452">
    <property type="entry name" value="TPR-like"/>
    <property type="match status" value="1"/>
</dbReference>
<dbReference type="GO" id="GO:0016757">
    <property type="term" value="F:glycosyltransferase activity"/>
    <property type="evidence" value="ECO:0007669"/>
    <property type="project" value="UniProtKB-KW"/>
</dbReference>
<keyword evidence="1" id="KW-0802">TPR repeat</keyword>
<gene>
    <name evidence="4" type="ORF">PZA18_02440</name>
</gene>
<dbReference type="InterPro" id="IPR011990">
    <property type="entry name" value="TPR-like_helical_dom_sf"/>
</dbReference>
<keyword evidence="5" id="KW-1185">Reference proteome</keyword>
<comment type="caution">
    <text evidence="4">The sequence shown here is derived from an EMBL/GenBank/DDBJ whole genome shotgun (WGS) entry which is preliminary data.</text>
</comment>